<gene>
    <name evidence="1" type="ORF">L484_022248</name>
</gene>
<proteinExistence type="predicted"/>
<organism evidence="1 2">
    <name type="scientific">Morus notabilis</name>
    <dbReference type="NCBI Taxonomy" id="981085"/>
    <lineage>
        <taxon>Eukaryota</taxon>
        <taxon>Viridiplantae</taxon>
        <taxon>Streptophyta</taxon>
        <taxon>Embryophyta</taxon>
        <taxon>Tracheophyta</taxon>
        <taxon>Spermatophyta</taxon>
        <taxon>Magnoliopsida</taxon>
        <taxon>eudicotyledons</taxon>
        <taxon>Gunneridae</taxon>
        <taxon>Pentapetalae</taxon>
        <taxon>rosids</taxon>
        <taxon>fabids</taxon>
        <taxon>Rosales</taxon>
        <taxon>Moraceae</taxon>
        <taxon>Moreae</taxon>
        <taxon>Morus</taxon>
    </lineage>
</organism>
<keyword evidence="2" id="KW-1185">Reference proteome</keyword>
<evidence type="ECO:0000313" key="1">
    <source>
        <dbReference type="EMBL" id="EXC28015.1"/>
    </source>
</evidence>
<evidence type="ECO:0000313" key="2">
    <source>
        <dbReference type="Proteomes" id="UP000030645"/>
    </source>
</evidence>
<dbReference type="AlphaFoldDB" id="W9S624"/>
<dbReference type="EMBL" id="KE346160">
    <property type="protein sequence ID" value="EXC28015.1"/>
    <property type="molecule type" value="Genomic_DNA"/>
</dbReference>
<accession>W9S624</accession>
<name>W9S624_9ROSA</name>
<sequence>MGRRTWSRRRWWHVKKVVGGWQEGRSHRFRGACPLVGGLGFLPLGDGEVASRSSGFFRQIWV</sequence>
<dbReference type="Proteomes" id="UP000030645">
    <property type="component" value="Unassembled WGS sequence"/>
</dbReference>
<protein>
    <submittedName>
        <fullName evidence="1">Uncharacterized protein</fullName>
    </submittedName>
</protein>
<reference evidence="2" key="1">
    <citation type="submission" date="2013-01" db="EMBL/GenBank/DDBJ databases">
        <title>Draft Genome Sequence of a Mulberry Tree, Morus notabilis C.K. Schneid.</title>
        <authorList>
            <person name="He N."/>
            <person name="Zhao S."/>
        </authorList>
    </citation>
    <scope>NUCLEOTIDE SEQUENCE</scope>
</reference>